<organism evidence="1 2">
    <name type="scientific">Nitrosomonas mobilis</name>
    <dbReference type="NCBI Taxonomy" id="51642"/>
    <lineage>
        <taxon>Bacteria</taxon>
        <taxon>Pseudomonadati</taxon>
        <taxon>Pseudomonadota</taxon>
        <taxon>Betaproteobacteria</taxon>
        <taxon>Nitrosomonadales</taxon>
        <taxon>Nitrosomonadaceae</taxon>
        <taxon>Nitrosomonas</taxon>
    </lineage>
</organism>
<gene>
    <name evidence="1" type="ORF">NSMM_290017</name>
</gene>
<keyword evidence="2" id="KW-1185">Reference proteome</keyword>
<evidence type="ECO:0000313" key="2">
    <source>
        <dbReference type="Proteomes" id="UP000198729"/>
    </source>
</evidence>
<reference evidence="1 2" key="1">
    <citation type="submission" date="2016-10" db="EMBL/GenBank/DDBJ databases">
        <authorList>
            <person name="de Groot N.N."/>
        </authorList>
    </citation>
    <scope>NUCLEOTIDE SEQUENCE [LARGE SCALE GENOMIC DNA]</scope>
    <source>
        <strain evidence="1">1</strain>
    </source>
</reference>
<proteinExistence type="predicted"/>
<dbReference type="Proteomes" id="UP000198729">
    <property type="component" value="Unassembled WGS sequence"/>
</dbReference>
<sequence>MGVSVLGSSRDGKQARVRILFDTWFMRAWLILPSLLQKISIIEQARRDTALFLPLGVAAKPGRGRPRIYEGKMTPEAIQNLPATEIRLTLYGKEQRVHLHTVGLNT</sequence>
<dbReference type="STRING" id="51642.NSMM_290017"/>
<dbReference type="AlphaFoldDB" id="A0A1G5SCN5"/>
<evidence type="ECO:0000313" key="1">
    <source>
        <dbReference type="EMBL" id="SCZ84878.1"/>
    </source>
</evidence>
<protein>
    <submittedName>
        <fullName evidence="1">Uncharacterized protein</fullName>
    </submittedName>
</protein>
<accession>A0A1G5SCN5</accession>
<name>A0A1G5SCN5_9PROT</name>
<dbReference type="EMBL" id="FMWO01000035">
    <property type="protein sequence ID" value="SCZ84878.1"/>
    <property type="molecule type" value="Genomic_DNA"/>
</dbReference>